<proteinExistence type="predicted"/>
<dbReference type="OrthoDB" id="9814509at2"/>
<dbReference type="GO" id="GO:0016829">
    <property type="term" value="F:lyase activity"/>
    <property type="evidence" value="ECO:0007669"/>
    <property type="project" value="UniProtKB-KW"/>
</dbReference>
<dbReference type="GO" id="GO:0019634">
    <property type="term" value="P:organic phosphonate metabolic process"/>
    <property type="evidence" value="ECO:0007669"/>
    <property type="project" value="InterPro"/>
</dbReference>
<comment type="caution">
    <text evidence="1">The sequence shown here is derived from an EMBL/GenBank/DDBJ whole genome shotgun (WGS) entry which is preliminary data.</text>
</comment>
<keyword evidence="1" id="KW-0456">Lyase</keyword>
<protein>
    <submittedName>
        <fullName evidence="1">Phosphonate C-P lyase system protein PhnH</fullName>
    </submittedName>
</protein>
<sequence length="203" mass="21548">MQAEAHMLEGGFAEPVLEAQATFRAVMDAMARPAGIVRIGPNATPPAPLTPLAGAIACTLLDADTPVWLDPLLSGSEAVRAWLGFHTGTRFASAPDEATFALFRDPAGMPPLDQFAQGTQEYPDRSTTLILQLESLESGPPLTFGGPGIKREATIAPRGLPADFAAQWAENTRRFPRGVDLILTAGDALACLPRSARLMEREG</sequence>
<reference evidence="1 2" key="1">
    <citation type="submission" date="2018-03" db="EMBL/GenBank/DDBJ databases">
        <title>The draft genome of Mesorhizobium sp. 6GN-30.</title>
        <authorList>
            <person name="Liu L."/>
            <person name="Li L."/>
            <person name="Wang T."/>
            <person name="Zhang X."/>
            <person name="Liang L."/>
        </authorList>
    </citation>
    <scope>NUCLEOTIDE SEQUENCE [LARGE SCALE GENOMIC DNA]</scope>
    <source>
        <strain evidence="1 2">6GN30</strain>
    </source>
</reference>
<dbReference type="RefSeq" id="WP_106770650.1">
    <property type="nucleotide sequence ID" value="NZ_PXYK01000002.1"/>
</dbReference>
<dbReference type="InterPro" id="IPR008772">
    <property type="entry name" value="Phosphonate_metab_PhnH"/>
</dbReference>
<dbReference type="SUPFAM" id="SSF159709">
    <property type="entry name" value="PhnH-like"/>
    <property type="match status" value="1"/>
</dbReference>
<name>A0A2P7SS56_9HYPH</name>
<dbReference type="EMBL" id="PXYK01000002">
    <property type="protein sequence ID" value="PSJ65310.1"/>
    <property type="molecule type" value="Genomic_DNA"/>
</dbReference>
<gene>
    <name evidence="1" type="ORF">C7I84_02895</name>
</gene>
<dbReference type="Pfam" id="PF05845">
    <property type="entry name" value="PhnH"/>
    <property type="match status" value="1"/>
</dbReference>
<dbReference type="Gene3D" id="3.40.50.11310">
    <property type="entry name" value="Bacterial phosphonate metabolism protein PhnH"/>
    <property type="match status" value="1"/>
</dbReference>
<evidence type="ECO:0000313" key="2">
    <source>
        <dbReference type="Proteomes" id="UP000241229"/>
    </source>
</evidence>
<keyword evidence="2" id="KW-1185">Reference proteome</keyword>
<dbReference type="InterPro" id="IPR038058">
    <property type="entry name" value="PhnH-like_sp"/>
</dbReference>
<dbReference type="PIRSF" id="PIRSF020680">
    <property type="entry name" value="PhnH"/>
    <property type="match status" value="1"/>
</dbReference>
<organism evidence="1 2">
    <name type="scientific">Kumtagia ephedrae</name>
    <dbReference type="NCBI Taxonomy" id="2116701"/>
    <lineage>
        <taxon>Bacteria</taxon>
        <taxon>Pseudomonadati</taxon>
        <taxon>Pseudomonadota</taxon>
        <taxon>Alphaproteobacteria</taxon>
        <taxon>Hyphomicrobiales</taxon>
        <taxon>Phyllobacteriaceae</taxon>
        <taxon>Kumtagia</taxon>
    </lineage>
</organism>
<dbReference type="Proteomes" id="UP000241229">
    <property type="component" value="Unassembled WGS sequence"/>
</dbReference>
<dbReference type="NCBIfam" id="TIGR03292">
    <property type="entry name" value="PhnH_redo"/>
    <property type="match status" value="1"/>
</dbReference>
<accession>A0A2P7SS56</accession>
<evidence type="ECO:0000313" key="1">
    <source>
        <dbReference type="EMBL" id="PSJ65310.1"/>
    </source>
</evidence>
<dbReference type="AlphaFoldDB" id="A0A2P7SS56"/>